<evidence type="ECO:0000313" key="2">
    <source>
        <dbReference type="Proteomes" id="UP000050949"/>
    </source>
</evidence>
<evidence type="ECO:0000313" key="1">
    <source>
        <dbReference type="EMBL" id="KRM29224.1"/>
    </source>
</evidence>
<dbReference type="GeneID" id="78508406"/>
<dbReference type="PATRIC" id="fig|1122147.4.peg.830"/>
<organism evidence="1 2">
    <name type="scientific">Schleiferilactobacillus harbinensis DSM 16991</name>
    <dbReference type="NCBI Taxonomy" id="1122147"/>
    <lineage>
        <taxon>Bacteria</taxon>
        <taxon>Bacillati</taxon>
        <taxon>Bacillota</taxon>
        <taxon>Bacilli</taxon>
        <taxon>Lactobacillales</taxon>
        <taxon>Lactobacillaceae</taxon>
        <taxon>Schleiferilactobacillus</taxon>
    </lineage>
</organism>
<accession>A0A0R1XGG6</accession>
<dbReference type="Proteomes" id="UP000050949">
    <property type="component" value="Unassembled WGS sequence"/>
</dbReference>
<protein>
    <submittedName>
        <fullName evidence="1">Uncharacterized protein</fullName>
    </submittedName>
</protein>
<sequence>MHVGELLLLLADIRPNTAVFYNQNGEPLPITAITWTKPDVEAPAALLHVGTPGHPRRQWELVALLKEPNRPQDQILVVTKDGPMPIFGFRLVQRHIWLG</sequence>
<dbReference type="RefSeq" id="WP_027827602.1">
    <property type="nucleotide sequence ID" value="NZ_AUEH01000002.1"/>
</dbReference>
<dbReference type="AlphaFoldDB" id="A0A0R1XGG6"/>
<comment type="caution">
    <text evidence="1">The sequence shown here is derived from an EMBL/GenBank/DDBJ whole genome shotgun (WGS) entry which is preliminary data.</text>
</comment>
<proteinExistence type="predicted"/>
<gene>
    <name evidence="1" type="ORF">FC91_GL000801</name>
</gene>
<name>A0A0R1XGG6_9LACO</name>
<dbReference type="EMBL" id="AZFW01000016">
    <property type="protein sequence ID" value="KRM29224.1"/>
    <property type="molecule type" value="Genomic_DNA"/>
</dbReference>
<dbReference type="OrthoDB" id="2313136at2"/>
<reference evidence="1 2" key="1">
    <citation type="journal article" date="2015" name="Genome Announc.">
        <title>Expanding the biotechnology potential of lactobacilli through comparative genomics of 213 strains and associated genera.</title>
        <authorList>
            <person name="Sun Z."/>
            <person name="Harris H.M."/>
            <person name="McCann A."/>
            <person name="Guo C."/>
            <person name="Argimon S."/>
            <person name="Zhang W."/>
            <person name="Yang X."/>
            <person name="Jeffery I.B."/>
            <person name="Cooney J.C."/>
            <person name="Kagawa T.F."/>
            <person name="Liu W."/>
            <person name="Song Y."/>
            <person name="Salvetti E."/>
            <person name="Wrobel A."/>
            <person name="Rasinkangas P."/>
            <person name="Parkhill J."/>
            <person name="Rea M.C."/>
            <person name="O'Sullivan O."/>
            <person name="Ritari J."/>
            <person name="Douillard F.P."/>
            <person name="Paul Ross R."/>
            <person name="Yang R."/>
            <person name="Briner A.E."/>
            <person name="Felis G.E."/>
            <person name="de Vos W.M."/>
            <person name="Barrangou R."/>
            <person name="Klaenhammer T.R."/>
            <person name="Caufield P.W."/>
            <person name="Cui Y."/>
            <person name="Zhang H."/>
            <person name="O'Toole P.W."/>
        </authorList>
    </citation>
    <scope>NUCLEOTIDE SEQUENCE [LARGE SCALE GENOMIC DNA]</scope>
    <source>
        <strain evidence="1 2">DSM 16991</strain>
    </source>
</reference>